<reference evidence="1 2" key="1">
    <citation type="journal article" date="2019" name="Sci. Rep.">
        <title>Orb-weaving spider Araneus ventricosus genome elucidates the spidroin gene catalogue.</title>
        <authorList>
            <person name="Kono N."/>
            <person name="Nakamura H."/>
            <person name="Ohtoshi R."/>
            <person name="Moran D.A.P."/>
            <person name="Shinohara A."/>
            <person name="Yoshida Y."/>
            <person name="Fujiwara M."/>
            <person name="Mori M."/>
            <person name="Tomita M."/>
            <person name="Arakawa K."/>
        </authorList>
    </citation>
    <scope>NUCLEOTIDE SEQUENCE [LARGE SCALE GENOMIC DNA]</scope>
</reference>
<accession>A0A4Y2A8Q0</accession>
<sequence>MKPFYFNYGIKEETVDEKEENVILIEESQDENFCFSRRNGCFRDRKDIEKSSMDDFETNIFVLVDNVGGVRITAHGSYVFRIQEVDGGVSDMTGLRTTNLTKSKLISVLNDQFAI</sequence>
<keyword evidence="2" id="KW-1185">Reference proteome</keyword>
<protein>
    <submittedName>
        <fullName evidence="1">Uncharacterized protein</fullName>
    </submittedName>
</protein>
<evidence type="ECO:0000313" key="1">
    <source>
        <dbReference type="EMBL" id="GBL76138.1"/>
    </source>
</evidence>
<organism evidence="1 2">
    <name type="scientific">Araneus ventricosus</name>
    <name type="common">Orbweaver spider</name>
    <name type="synonym">Epeira ventricosa</name>
    <dbReference type="NCBI Taxonomy" id="182803"/>
    <lineage>
        <taxon>Eukaryota</taxon>
        <taxon>Metazoa</taxon>
        <taxon>Ecdysozoa</taxon>
        <taxon>Arthropoda</taxon>
        <taxon>Chelicerata</taxon>
        <taxon>Arachnida</taxon>
        <taxon>Araneae</taxon>
        <taxon>Araneomorphae</taxon>
        <taxon>Entelegynae</taxon>
        <taxon>Araneoidea</taxon>
        <taxon>Araneidae</taxon>
        <taxon>Araneus</taxon>
    </lineage>
</organism>
<dbReference type="AlphaFoldDB" id="A0A4Y2A8Q0"/>
<proteinExistence type="predicted"/>
<comment type="caution">
    <text evidence="1">The sequence shown here is derived from an EMBL/GenBank/DDBJ whole genome shotgun (WGS) entry which is preliminary data.</text>
</comment>
<gene>
    <name evidence="1" type="ORF">AVEN_121735_1</name>
</gene>
<name>A0A4Y2A8Q0_ARAVE</name>
<dbReference type="Proteomes" id="UP000499080">
    <property type="component" value="Unassembled WGS sequence"/>
</dbReference>
<evidence type="ECO:0000313" key="2">
    <source>
        <dbReference type="Proteomes" id="UP000499080"/>
    </source>
</evidence>
<dbReference type="EMBL" id="BGPR01079818">
    <property type="protein sequence ID" value="GBL76138.1"/>
    <property type="molecule type" value="Genomic_DNA"/>
</dbReference>